<dbReference type="AlphaFoldDB" id="M4ETR8"/>
<name>M4ETR8_BRACM</name>
<proteinExistence type="predicted"/>
<accession>M4ETR8</accession>
<evidence type="ECO:0000313" key="3">
    <source>
        <dbReference type="Proteomes" id="UP000011750"/>
    </source>
</evidence>
<reference evidence="2 3" key="2">
    <citation type="journal article" date="2018" name="Hortic Res">
        <title>Improved Brassica rapa reference genome by single-molecule sequencing and chromosome conformation capture technologies.</title>
        <authorList>
            <person name="Zhang L."/>
            <person name="Cai X."/>
            <person name="Wu J."/>
            <person name="Liu M."/>
            <person name="Grob S."/>
            <person name="Cheng F."/>
            <person name="Liang J."/>
            <person name="Cai C."/>
            <person name="Liu Z."/>
            <person name="Liu B."/>
            <person name="Wang F."/>
            <person name="Li S."/>
            <person name="Liu F."/>
            <person name="Li X."/>
            <person name="Cheng L."/>
            <person name="Yang W."/>
            <person name="Li M.H."/>
            <person name="Grossniklaus U."/>
            <person name="Zheng H."/>
            <person name="Wang X."/>
        </authorList>
    </citation>
    <scope>NUCLEOTIDE SEQUENCE [LARGE SCALE GENOMIC DNA]</scope>
    <source>
        <strain evidence="2 3">cv. Chiifu-401-42</strain>
    </source>
</reference>
<keyword evidence="3" id="KW-1185">Reference proteome</keyword>
<organism evidence="2 3">
    <name type="scientific">Brassica campestris</name>
    <name type="common">Field mustard</name>
    <dbReference type="NCBI Taxonomy" id="3711"/>
    <lineage>
        <taxon>Eukaryota</taxon>
        <taxon>Viridiplantae</taxon>
        <taxon>Streptophyta</taxon>
        <taxon>Embryophyta</taxon>
        <taxon>Tracheophyta</taxon>
        <taxon>Spermatophyta</taxon>
        <taxon>Magnoliopsida</taxon>
        <taxon>eudicotyledons</taxon>
        <taxon>Gunneridae</taxon>
        <taxon>Pentapetalae</taxon>
        <taxon>rosids</taxon>
        <taxon>malvids</taxon>
        <taxon>Brassicales</taxon>
        <taxon>Brassicaceae</taxon>
        <taxon>Brassiceae</taxon>
        <taxon>Brassica</taxon>
    </lineage>
</organism>
<reference evidence="2" key="3">
    <citation type="submission" date="2023-03" db="UniProtKB">
        <authorList>
            <consortium name="EnsemblPlants"/>
        </authorList>
    </citation>
    <scope>IDENTIFICATION</scope>
    <source>
        <strain evidence="2">cv. Chiifu-401-42</strain>
    </source>
</reference>
<dbReference type="EnsemblPlants" id="Bra032200.1">
    <property type="protein sequence ID" value="Bra032200.1-P"/>
    <property type="gene ID" value="Bra032200"/>
</dbReference>
<sequence length="648" mass="75394">MINFLKVFKPDELLQNVNGINSGIILSSDQFLEHSKDFHHLEKSFDLNLKQTDFCARKSFDLFVFKGNDFDLSSSRHALITGDLFASSYPLDEILIKKLLEPKSLGTETDFCDLVLKPGLLSSENDKTWHLLRSFCNICVVLNCDDILVYNTFFEKRLELLINVSQSELTLLLSDVKKDMHVLRMIDIVACLDTILVYNVYFDVHLGRLKCVLLVLGKEILIFNLNKYLSCTYDPGLLVSVLSVQKRQVQSQRNESIALVQQPEIWSFMNLRNGAVHGYRRDDPMSSQLPRQLDDWFRLFPTIQAVEESYKESTYTFRFFRSEAVRQKPILCLSQKHCKDHELIVSAHHEIVLKPRISKQRKIFTWLKNVLLKPFQELFSLSYALKEIWCRKKHEPKMLRQENHFALVHDEEFSKLALFHSFPNSFIAVPDFEISKPIFGDQFTCLMFTHMLDDYPKSFDPVFDVLRIEKPFDYFFRRFDHRPAWIMDTAQGGDLVNQLDPTEVLPSDRAEHTDRVIPSVHSVHTDHILASQRADQTVRTIPSDHPERTAPDVHRIDPRTSRMELSLEPRPRDGIDRPTSLLSRPSRQDKTDSRARIHLGHKESKDGRKFSLMAVGTEIRTVDFRLNKETRKTLISQRTRISAKANDK</sequence>
<reference evidence="2 3" key="1">
    <citation type="journal article" date="2011" name="Nat. Genet.">
        <title>The genome of the mesopolyploid crop species Brassica rapa.</title>
        <authorList>
            <consortium name="Brassica rapa Genome Sequencing Project Consortium"/>
            <person name="Wang X."/>
            <person name="Wang H."/>
            <person name="Wang J."/>
            <person name="Sun R."/>
            <person name="Wu J."/>
            <person name="Liu S."/>
            <person name="Bai Y."/>
            <person name="Mun J.H."/>
            <person name="Bancroft I."/>
            <person name="Cheng F."/>
            <person name="Huang S."/>
            <person name="Li X."/>
            <person name="Hua W."/>
            <person name="Wang J."/>
            <person name="Wang X."/>
            <person name="Freeling M."/>
            <person name="Pires J.C."/>
            <person name="Paterson A.H."/>
            <person name="Chalhoub B."/>
            <person name="Wang B."/>
            <person name="Hayward A."/>
            <person name="Sharpe A.G."/>
            <person name="Park B.S."/>
            <person name="Weisshaar B."/>
            <person name="Liu B."/>
            <person name="Li B."/>
            <person name="Liu B."/>
            <person name="Tong C."/>
            <person name="Song C."/>
            <person name="Duran C."/>
            <person name="Peng C."/>
            <person name="Geng C."/>
            <person name="Koh C."/>
            <person name="Lin C."/>
            <person name="Edwards D."/>
            <person name="Mu D."/>
            <person name="Shen D."/>
            <person name="Soumpourou E."/>
            <person name="Li F."/>
            <person name="Fraser F."/>
            <person name="Conant G."/>
            <person name="Lassalle G."/>
            <person name="King G.J."/>
            <person name="Bonnema G."/>
            <person name="Tang H."/>
            <person name="Wang H."/>
            <person name="Belcram H."/>
            <person name="Zhou H."/>
            <person name="Hirakawa H."/>
            <person name="Abe H."/>
            <person name="Guo H."/>
            <person name="Wang H."/>
            <person name="Jin H."/>
            <person name="Parkin I.A."/>
            <person name="Batley J."/>
            <person name="Kim J.S."/>
            <person name="Just J."/>
            <person name="Li J."/>
            <person name="Xu J."/>
            <person name="Deng J."/>
            <person name="Kim J.A."/>
            <person name="Li J."/>
            <person name="Yu J."/>
            <person name="Meng J."/>
            <person name="Wang J."/>
            <person name="Min J."/>
            <person name="Poulain J."/>
            <person name="Wang J."/>
            <person name="Hatakeyama K."/>
            <person name="Wu K."/>
            <person name="Wang L."/>
            <person name="Fang L."/>
            <person name="Trick M."/>
            <person name="Links M.G."/>
            <person name="Zhao M."/>
            <person name="Jin M."/>
            <person name="Ramchiary N."/>
            <person name="Drou N."/>
            <person name="Berkman P.J."/>
            <person name="Cai Q."/>
            <person name="Huang Q."/>
            <person name="Li R."/>
            <person name="Tabata S."/>
            <person name="Cheng S."/>
            <person name="Zhang S."/>
            <person name="Zhang S."/>
            <person name="Huang S."/>
            <person name="Sato S."/>
            <person name="Sun S."/>
            <person name="Kwon S.J."/>
            <person name="Choi S.R."/>
            <person name="Lee T.H."/>
            <person name="Fan W."/>
            <person name="Zhao X."/>
            <person name="Tan X."/>
            <person name="Xu X."/>
            <person name="Wang Y."/>
            <person name="Qiu Y."/>
            <person name="Yin Y."/>
            <person name="Li Y."/>
            <person name="Du Y."/>
            <person name="Liao Y."/>
            <person name="Lim Y."/>
            <person name="Narusaka Y."/>
            <person name="Wang Y."/>
            <person name="Wang Z."/>
            <person name="Li Z."/>
            <person name="Wang Z."/>
            <person name="Xiong Z."/>
            <person name="Zhang Z."/>
        </authorList>
    </citation>
    <scope>NUCLEOTIDE SEQUENCE [LARGE SCALE GENOMIC DNA]</scope>
    <source>
        <strain evidence="2 3">cv. Chiifu-401-42</strain>
    </source>
</reference>
<evidence type="ECO:0000256" key="1">
    <source>
        <dbReference type="SAM" id="MobiDB-lite"/>
    </source>
</evidence>
<dbReference type="Proteomes" id="UP000011750">
    <property type="component" value="Chromosome A05"/>
</dbReference>
<feature type="compositionally biased region" description="Basic and acidic residues" evidence="1">
    <location>
        <begin position="560"/>
        <end position="576"/>
    </location>
</feature>
<dbReference type="InParanoid" id="M4ETR8"/>
<dbReference type="HOGENOM" id="CLU_422981_0_0_1"/>
<protein>
    <submittedName>
        <fullName evidence="2">Uncharacterized protein</fullName>
    </submittedName>
</protein>
<feature type="region of interest" description="Disordered" evidence="1">
    <location>
        <begin position="560"/>
        <end position="594"/>
    </location>
</feature>
<evidence type="ECO:0000313" key="2">
    <source>
        <dbReference type="EnsemblPlants" id="Bra032200.1-P"/>
    </source>
</evidence>
<dbReference type="Gramene" id="Bra032200.1">
    <property type="protein sequence ID" value="Bra032200.1-P"/>
    <property type="gene ID" value="Bra032200"/>
</dbReference>